<keyword evidence="2" id="KW-1185">Reference proteome</keyword>
<proteinExistence type="predicted"/>
<name>A0A7J0GYZ3_9ERIC</name>
<reference evidence="1 2" key="1">
    <citation type="submission" date="2019-07" db="EMBL/GenBank/DDBJ databases">
        <title>De Novo Assembly of kiwifruit Actinidia rufa.</title>
        <authorList>
            <person name="Sugita-Konishi S."/>
            <person name="Sato K."/>
            <person name="Mori E."/>
            <person name="Abe Y."/>
            <person name="Kisaki G."/>
            <person name="Hamano K."/>
            <person name="Suezawa K."/>
            <person name="Otani M."/>
            <person name="Fukuda T."/>
            <person name="Manabe T."/>
            <person name="Gomi K."/>
            <person name="Tabuchi M."/>
            <person name="Akimitsu K."/>
            <person name="Kataoka I."/>
        </authorList>
    </citation>
    <scope>NUCLEOTIDE SEQUENCE [LARGE SCALE GENOMIC DNA]</scope>
    <source>
        <strain evidence="2">cv. Fuchu</strain>
    </source>
</reference>
<dbReference type="EMBL" id="BJWL01000025">
    <property type="protein sequence ID" value="GFZ16055.1"/>
    <property type="molecule type" value="Genomic_DNA"/>
</dbReference>
<dbReference type="Proteomes" id="UP000585474">
    <property type="component" value="Unassembled WGS sequence"/>
</dbReference>
<evidence type="ECO:0000313" key="2">
    <source>
        <dbReference type="Proteomes" id="UP000585474"/>
    </source>
</evidence>
<accession>A0A7J0GYZ3</accession>
<evidence type="ECO:0000313" key="1">
    <source>
        <dbReference type="EMBL" id="GFZ16055.1"/>
    </source>
</evidence>
<gene>
    <name evidence="1" type="ORF">Acr_25g0004640</name>
</gene>
<sequence length="70" mass="7541">MWGLGMKCGCRIYDTVLLILGLDLGRELKIPVKVGNLTNLCGCRGYGFGVARFNCCGDSSNRGRITVVVS</sequence>
<organism evidence="1 2">
    <name type="scientific">Actinidia rufa</name>
    <dbReference type="NCBI Taxonomy" id="165716"/>
    <lineage>
        <taxon>Eukaryota</taxon>
        <taxon>Viridiplantae</taxon>
        <taxon>Streptophyta</taxon>
        <taxon>Embryophyta</taxon>
        <taxon>Tracheophyta</taxon>
        <taxon>Spermatophyta</taxon>
        <taxon>Magnoliopsida</taxon>
        <taxon>eudicotyledons</taxon>
        <taxon>Gunneridae</taxon>
        <taxon>Pentapetalae</taxon>
        <taxon>asterids</taxon>
        <taxon>Ericales</taxon>
        <taxon>Actinidiaceae</taxon>
        <taxon>Actinidia</taxon>
    </lineage>
</organism>
<comment type="caution">
    <text evidence="1">The sequence shown here is derived from an EMBL/GenBank/DDBJ whole genome shotgun (WGS) entry which is preliminary data.</text>
</comment>
<protein>
    <submittedName>
        <fullName evidence="1">Uncharacterized protein</fullName>
    </submittedName>
</protein>
<dbReference type="AlphaFoldDB" id="A0A7J0GYZ3"/>